<evidence type="ECO:0000313" key="2">
    <source>
        <dbReference type="EMBL" id="ROU08113.1"/>
    </source>
</evidence>
<comment type="caution">
    <text evidence="2">The sequence shown here is derived from an EMBL/GenBank/DDBJ whole genome shotgun (WGS) entry which is preliminary data.</text>
</comment>
<dbReference type="SUPFAM" id="SSF56281">
    <property type="entry name" value="Metallo-hydrolase/oxidoreductase"/>
    <property type="match status" value="1"/>
</dbReference>
<dbReference type="PANTHER" id="PTHR30619:SF1">
    <property type="entry name" value="RECOMBINATION PROTEIN 2"/>
    <property type="match status" value="1"/>
</dbReference>
<protein>
    <submittedName>
        <fullName evidence="2">MBL fold metallo-hydrolase</fullName>
    </submittedName>
</protein>
<reference evidence="2 3" key="1">
    <citation type="submission" date="2018-10" db="EMBL/GenBank/DDBJ databases">
        <title>The genome of Lysobacter enzymogenes OH11.</title>
        <authorList>
            <person name="Liu F."/>
            <person name="Zhao Y."/>
            <person name="Qian G."/>
            <person name="Chen Y."/>
            <person name="Xu H."/>
        </authorList>
    </citation>
    <scope>NUCLEOTIDE SEQUENCE [LARGE SCALE GENOMIC DNA]</scope>
    <source>
        <strain evidence="2 3">OH11</strain>
    </source>
</reference>
<gene>
    <name evidence="2" type="ORF">D9T17_05565</name>
</gene>
<dbReference type="RefSeq" id="WP_123646506.1">
    <property type="nucleotide sequence ID" value="NZ_RCTY01000017.1"/>
</dbReference>
<dbReference type="GO" id="GO:0016787">
    <property type="term" value="F:hydrolase activity"/>
    <property type="evidence" value="ECO:0007669"/>
    <property type="project" value="UniProtKB-KW"/>
</dbReference>
<organism evidence="2 3">
    <name type="scientific">Lysobacter enzymogenes</name>
    <dbReference type="NCBI Taxonomy" id="69"/>
    <lineage>
        <taxon>Bacteria</taxon>
        <taxon>Pseudomonadati</taxon>
        <taxon>Pseudomonadota</taxon>
        <taxon>Gammaproteobacteria</taxon>
        <taxon>Lysobacterales</taxon>
        <taxon>Lysobacteraceae</taxon>
        <taxon>Lysobacter</taxon>
    </lineage>
</organism>
<name>A0A3N2RKY6_LYSEN</name>
<dbReference type="InterPro" id="IPR052159">
    <property type="entry name" value="Competence_DNA_uptake"/>
</dbReference>
<evidence type="ECO:0000259" key="1">
    <source>
        <dbReference type="Pfam" id="PF00753"/>
    </source>
</evidence>
<evidence type="ECO:0000313" key="3">
    <source>
        <dbReference type="Proteomes" id="UP000275910"/>
    </source>
</evidence>
<dbReference type="Proteomes" id="UP000275910">
    <property type="component" value="Unassembled WGS sequence"/>
</dbReference>
<dbReference type="InterPro" id="IPR036866">
    <property type="entry name" value="RibonucZ/Hydroxyglut_hydro"/>
</dbReference>
<feature type="domain" description="Metallo-beta-lactamase" evidence="1">
    <location>
        <begin position="11"/>
        <end position="68"/>
    </location>
</feature>
<keyword evidence="2" id="KW-0378">Hydrolase</keyword>
<dbReference type="AlphaFoldDB" id="A0A3N2RKY6"/>
<dbReference type="PANTHER" id="PTHR30619">
    <property type="entry name" value="DNA INTERNALIZATION/COMPETENCE PROTEIN COMEC/REC2"/>
    <property type="match status" value="1"/>
</dbReference>
<dbReference type="EMBL" id="RCTY01000017">
    <property type="protein sequence ID" value="ROU08113.1"/>
    <property type="molecule type" value="Genomic_DNA"/>
</dbReference>
<dbReference type="Pfam" id="PF00753">
    <property type="entry name" value="Lactamase_B"/>
    <property type="match status" value="1"/>
</dbReference>
<proteinExistence type="predicted"/>
<accession>A0A3N2RKY6</accession>
<dbReference type="InterPro" id="IPR001279">
    <property type="entry name" value="Metallo-B-lactamas"/>
</dbReference>
<sequence>MTALADLSILDVGHGNCAIVRQNDIAVIIDAPAKPVVADALDELGIKEISALLISHADSDHLSGAISLLMDGNRPVRSVYINPDPARKTKIWTEFRIAVRASSKANSTAVHPALSTTTPGHIVVGSTQIKVLYPPPEVALTGVGGTDLEGARINANNMSAVILVEQEASPICLLAADSDGVALQTMREAGVSLRAPLLVFPHHGGHPGSGNTRQFTKQLLDEVMPSIVLFSIGRGTHGTPRPEIVDEVKNHPSISPYIACTQLSKRCCEHAPAERNPTPRLSDGAKSNSCCAGTVTIPLNPLDISEFVRELNNGHAKFIQRDVTTPQCMVSRRITA</sequence>
<dbReference type="Gene3D" id="3.60.15.10">
    <property type="entry name" value="Ribonuclease Z/Hydroxyacylglutathione hydrolase-like"/>
    <property type="match status" value="1"/>
</dbReference>